<comment type="caution">
    <text evidence="1">The sequence shown here is derived from an EMBL/GenBank/DDBJ whole genome shotgun (WGS) entry which is preliminary data.</text>
</comment>
<dbReference type="EMBL" id="REGN01007301">
    <property type="protein sequence ID" value="RNA06716.1"/>
    <property type="molecule type" value="Genomic_DNA"/>
</dbReference>
<sequence length="73" mass="8975">MIVVGFIVLDLQLKIIFWFIEIKTKWSNDIHYNLAQMHTKTTNWTPHTQYLLNKNKYIHKNERIIYDCVLNYF</sequence>
<evidence type="ECO:0000313" key="2">
    <source>
        <dbReference type="Proteomes" id="UP000276133"/>
    </source>
</evidence>
<dbReference type="AlphaFoldDB" id="A0A3M7Q5K2"/>
<evidence type="ECO:0000313" key="1">
    <source>
        <dbReference type="EMBL" id="RNA06716.1"/>
    </source>
</evidence>
<proteinExistence type="predicted"/>
<protein>
    <submittedName>
        <fullName evidence="1">Uncharacterized protein</fullName>
    </submittedName>
</protein>
<dbReference type="Proteomes" id="UP000276133">
    <property type="component" value="Unassembled WGS sequence"/>
</dbReference>
<keyword evidence="2" id="KW-1185">Reference proteome</keyword>
<gene>
    <name evidence="1" type="ORF">BpHYR1_009219</name>
</gene>
<organism evidence="1 2">
    <name type="scientific">Brachionus plicatilis</name>
    <name type="common">Marine rotifer</name>
    <name type="synonym">Brachionus muelleri</name>
    <dbReference type="NCBI Taxonomy" id="10195"/>
    <lineage>
        <taxon>Eukaryota</taxon>
        <taxon>Metazoa</taxon>
        <taxon>Spiralia</taxon>
        <taxon>Gnathifera</taxon>
        <taxon>Rotifera</taxon>
        <taxon>Eurotatoria</taxon>
        <taxon>Monogononta</taxon>
        <taxon>Pseudotrocha</taxon>
        <taxon>Ploima</taxon>
        <taxon>Brachionidae</taxon>
        <taxon>Brachionus</taxon>
    </lineage>
</organism>
<accession>A0A3M7Q5K2</accession>
<reference evidence="1 2" key="1">
    <citation type="journal article" date="2018" name="Sci. Rep.">
        <title>Genomic signatures of local adaptation to the degree of environmental predictability in rotifers.</title>
        <authorList>
            <person name="Franch-Gras L."/>
            <person name="Hahn C."/>
            <person name="Garcia-Roger E.M."/>
            <person name="Carmona M.J."/>
            <person name="Serra M."/>
            <person name="Gomez A."/>
        </authorList>
    </citation>
    <scope>NUCLEOTIDE SEQUENCE [LARGE SCALE GENOMIC DNA]</scope>
    <source>
        <strain evidence="1">HYR1</strain>
    </source>
</reference>
<name>A0A3M7Q5K2_BRAPC</name>